<dbReference type="FunFam" id="2.60.200.20:FF:000030">
    <property type="entry name" value="FHA domain-containing protein"/>
    <property type="match status" value="1"/>
</dbReference>
<evidence type="ECO:0000256" key="12">
    <source>
        <dbReference type="ARBA" id="ARBA00080465"/>
    </source>
</evidence>
<dbReference type="SUPFAM" id="SSF57850">
    <property type="entry name" value="RING/U-box"/>
    <property type="match status" value="1"/>
</dbReference>
<dbReference type="GO" id="GO:0000151">
    <property type="term" value="C:ubiquitin ligase complex"/>
    <property type="evidence" value="ECO:0007669"/>
    <property type="project" value="TreeGrafter"/>
</dbReference>
<reference evidence="17 18" key="1">
    <citation type="submission" date="2019-09" db="EMBL/GenBank/DDBJ databases">
        <title>Draft genome of the ectomycorrhizal ascomycete Sphaerosporella brunnea.</title>
        <authorList>
            <consortium name="DOE Joint Genome Institute"/>
            <person name="Benucci G.M."/>
            <person name="Marozzi G."/>
            <person name="Antonielli L."/>
            <person name="Sanchez S."/>
            <person name="Marco P."/>
            <person name="Wang X."/>
            <person name="Falini L.B."/>
            <person name="Barry K."/>
            <person name="Haridas S."/>
            <person name="Lipzen A."/>
            <person name="Labutti K."/>
            <person name="Grigoriev I.V."/>
            <person name="Murat C."/>
            <person name="Martin F."/>
            <person name="Albertini E."/>
            <person name="Donnini D."/>
            <person name="Bonito G."/>
        </authorList>
    </citation>
    <scope>NUCLEOTIDE SEQUENCE [LARGE SCALE GENOMIC DNA]</scope>
    <source>
        <strain evidence="17 18">Sb_GMNB300</strain>
    </source>
</reference>
<evidence type="ECO:0000256" key="10">
    <source>
        <dbReference type="ARBA" id="ARBA00023306"/>
    </source>
</evidence>
<name>A0A5J5ERN7_9PEZI</name>
<keyword evidence="9" id="KW-0862">Zinc</keyword>
<evidence type="ECO:0000259" key="16">
    <source>
        <dbReference type="PROSITE" id="PS50089"/>
    </source>
</evidence>
<dbReference type="GO" id="GO:0005829">
    <property type="term" value="C:cytosol"/>
    <property type="evidence" value="ECO:0007669"/>
    <property type="project" value="TreeGrafter"/>
</dbReference>
<evidence type="ECO:0000256" key="3">
    <source>
        <dbReference type="ARBA" id="ARBA00012483"/>
    </source>
</evidence>
<evidence type="ECO:0000256" key="11">
    <source>
        <dbReference type="ARBA" id="ARBA00061209"/>
    </source>
</evidence>
<feature type="compositionally biased region" description="Low complexity" evidence="14">
    <location>
        <begin position="7"/>
        <end position="26"/>
    </location>
</feature>
<keyword evidence="6" id="KW-0479">Metal-binding</keyword>
<dbReference type="EMBL" id="VXIS01000162">
    <property type="protein sequence ID" value="KAA8899747.1"/>
    <property type="molecule type" value="Genomic_DNA"/>
</dbReference>
<dbReference type="Pfam" id="PF17123">
    <property type="entry name" value="zf-RING_11"/>
    <property type="match status" value="1"/>
</dbReference>
<evidence type="ECO:0000313" key="18">
    <source>
        <dbReference type="Proteomes" id="UP000326924"/>
    </source>
</evidence>
<dbReference type="InParanoid" id="A0A5J5ERN7"/>
<dbReference type="GO" id="GO:0032153">
    <property type="term" value="C:cell division site"/>
    <property type="evidence" value="ECO:0007669"/>
    <property type="project" value="TreeGrafter"/>
</dbReference>
<dbReference type="InterPro" id="IPR001841">
    <property type="entry name" value="Znf_RING"/>
</dbReference>
<protein>
    <recommendedName>
        <fullName evidence="3">RING-type E3 ubiquitin transferase</fullName>
        <ecNumber evidence="3">2.3.2.27</ecNumber>
    </recommendedName>
    <alternativeName>
        <fullName evidence="12">Checkpoint forkhead associated with RING domains-containing protein 1</fullName>
    </alternativeName>
</protein>
<dbReference type="Pfam" id="PF00498">
    <property type="entry name" value="FHA"/>
    <property type="match status" value="1"/>
</dbReference>
<evidence type="ECO:0000256" key="6">
    <source>
        <dbReference type="ARBA" id="ARBA00022723"/>
    </source>
</evidence>
<feature type="region of interest" description="Disordered" evidence="14">
    <location>
        <begin position="459"/>
        <end position="567"/>
    </location>
</feature>
<gene>
    <name evidence="17" type="ORF">FN846DRAFT_167222</name>
</gene>
<evidence type="ECO:0000256" key="7">
    <source>
        <dbReference type="ARBA" id="ARBA00022771"/>
    </source>
</evidence>
<keyword evidence="4" id="KW-0963">Cytoplasm</keyword>
<dbReference type="GO" id="GO:0061630">
    <property type="term" value="F:ubiquitin protein ligase activity"/>
    <property type="evidence" value="ECO:0007669"/>
    <property type="project" value="UniProtKB-EC"/>
</dbReference>
<feature type="region of interest" description="Disordered" evidence="14">
    <location>
        <begin position="1"/>
        <end position="26"/>
    </location>
</feature>
<feature type="compositionally biased region" description="Low complexity" evidence="14">
    <location>
        <begin position="57"/>
        <end position="78"/>
    </location>
</feature>
<dbReference type="SMART" id="SM00240">
    <property type="entry name" value="FHA"/>
    <property type="match status" value="1"/>
</dbReference>
<feature type="compositionally biased region" description="Polar residues" evidence="14">
    <location>
        <begin position="152"/>
        <end position="165"/>
    </location>
</feature>
<comment type="subcellular location">
    <subcellularLocation>
        <location evidence="2">Cytoplasm</location>
    </subcellularLocation>
</comment>
<dbReference type="GO" id="GO:0097271">
    <property type="term" value="P:protein localization to bud neck"/>
    <property type="evidence" value="ECO:0007669"/>
    <property type="project" value="UniProtKB-ARBA"/>
</dbReference>
<comment type="caution">
    <text evidence="17">The sequence shown here is derived from an EMBL/GenBank/DDBJ whole genome shotgun (WGS) entry which is preliminary data.</text>
</comment>
<dbReference type="GO" id="GO:0090337">
    <property type="term" value="P:regulation of formin-nucleated actin cable assembly"/>
    <property type="evidence" value="ECO:0007669"/>
    <property type="project" value="UniProtKB-ARBA"/>
</dbReference>
<evidence type="ECO:0000256" key="14">
    <source>
        <dbReference type="SAM" id="MobiDB-lite"/>
    </source>
</evidence>
<evidence type="ECO:0000256" key="2">
    <source>
        <dbReference type="ARBA" id="ARBA00004496"/>
    </source>
</evidence>
<keyword evidence="8" id="KW-0833">Ubl conjugation pathway</keyword>
<feature type="domain" description="FHA" evidence="15">
    <location>
        <begin position="214"/>
        <end position="270"/>
    </location>
</feature>
<dbReference type="InterPro" id="IPR000253">
    <property type="entry name" value="FHA_dom"/>
</dbReference>
<dbReference type="OrthoDB" id="687730at2759"/>
<comment type="similarity">
    <text evidence="11">Belongs to the DMA1 family.</text>
</comment>
<dbReference type="SMART" id="SM00184">
    <property type="entry name" value="RING"/>
    <property type="match status" value="1"/>
</dbReference>
<keyword evidence="18" id="KW-1185">Reference proteome</keyword>
<feature type="region of interest" description="Disordered" evidence="14">
    <location>
        <begin position="131"/>
        <end position="165"/>
    </location>
</feature>
<feature type="domain" description="RING-type" evidence="16">
    <location>
        <begin position="350"/>
        <end position="394"/>
    </location>
</feature>
<feature type="region of interest" description="Disordered" evidence="14">
    <location>
        <begin position="39"/>
        <end position="92"/>
    </location>
</feature>
<dbReference type="AlphaFoldDB" id="A0A5J5ERN7"/>
<evidence type="ECO:0000256" key="5">
    <source>
        <dbReference type="ARBA" id="ARBA00022679"/>
    </source>
</evidence>
<evidence type="ECO:0000256" key="4">
    <source>
        <dbReference type="ARBA" id="ARBA00022490"/>
    </source>
</evidence>
<dbReference type="InterPro" id="IPR008984">
    <property type="entry name" value="SMAD_FHA_dom_sf"/>
</dbReference>
<evidence type="ECO:0000259" key="15">
    <source>
        <dbReference type="PROSITE" id="PS50006"/>
    </source>
</evidence>
<sequence length="567" mass="61003">MLPAGISTSTPTHTTNTSGGSSRSGRLRGLSYLRHYAHGHHHNQHSGLTPAGATPGSTYTAANSPTSNSNTSVPLPTSEPSQSSPLARPLRQRRATSPLNNTAWNSWIPTVSGVSGLSRVSSLPAADLSTGIRQDSCDPAACPPPPPRSLDQAISSSTDQPQSPTMISNLVRAGQSDQSMPSIRFTPYVDLRSNRESLNFAPIERCLRQKDERIRVGRTNDRDATNPNAPVGFSSKVVSRRHCEFWCENGQWYVKDVKSSSGTFLNHIRLSAPGMESRAYPVNDGDILQLGIDFKGGEEQIFRCVKIRVELNRAWQKALNNFNMSAHRRIRNLAKTGKDPETCSLNSSECAICLLQVAPCQSLFVAPCSHVWHYKCIRPLVEKEYPTFLCPNCRAVADLEREIEEDEFREELWEALSRDAADSTQSPTGAVGAAEATTATATITSGDAMISSPTFISGDQSAIIGSPPAPLAPINVPESTDSPPRQGPATPPLQIAGAWRRRGGDGLDEEGSSDNGSSGGETGHEGPMTPMNDAGPFLLDGGARGVASRRRETLYSPLGPVFPINQV</sequence>
<dbReference type="GO" id="GO:0008270">
    <property type="term" value="F:zinc ion binding"/>
    <property type="evidence" value="ECO:0007669"/>
    <property type="project" value="UniProtKB-KW"/>
</dbReference>
<dbReference type="GO" id="GO:0000921">
    <property type="term" value="P:septin ring assembly"/>
    <property type="evidence" value="ECO:0007669"/>
    <property type="project" value="UniProtKB-ARBA"/>
</dbReference>
<evidence type="ECO:0000256" key="13">
    <source>
        <dbReference type="PROSITE-ProRule" id="PRU00175"/>
    </source>
</evidence>
<dbReference type="SUPFAM" id="SSF49879">
    <property type="entry name" value="SMAD/FHA domain"/>
    <property type="match status" value="1"/>
</dbReference>
<evidence type="ECO:0000256" key="9">
    <source>
        <dbReference type="ARBA" id="ARBA00022833"/>
    </source>
</evidence>
<dbReference type="Gene3D" id="3.30.40.10">
    <property type="entry name" value="Zinc/RING finger domain, C3HC4 (zinc finger)"/>
    <property type="match status" value="1"/>
</dbReference>
<evidence type="ECO:0000256" key="8">
    <source>
        <dbReference type="ARBA" id="ARBA00022786"/>
    </source>
</evidence>
<dbReference type="Proteomes" id="UP000326924">
    <property type="component" value="Unassembled WGS sequence"/>
</dbReference>
<dbReference type="PANTHER" id="PTHR15067:SF7">
    <property type="entry name" value="E3 UBIQUITIN-PROTEIN LIGASE DMA1-RELATED"/>
    <property type="match status" value="1"/>
</dbReference>
<accession>A0A5J5ERN7</accession>
<dbReference type="GO" id="GO:0006511">
    <property type="term" value="P:ubiquitin-dependent protein catabolic process"/>
    <property type="evidence" value="ECO:0007669"/>
    <property type="project" value="TreeGrafter"/>
</dbReference>
<dbReference type="GO" id="GO:0000132">
    <property type="term" value="P:establishment of mitotic spindle orientation"/>
    <property type="evidence" value="ECO:0007669"/>
    <property type="project" value="UniProtKB-ARBA"/>
</dbReference>
<dbReference type="PROSITE" id="PS50089">
    <property type="entry name" value="ZF_RING_2"/>
    <property type="match status" value="1"/>
</dbReference>
<dbReference type="InterPro" id="IPR013083">
    <property type="entry name" value="Znf_RING/FYVE/PHD"/>
</dbReference>
<dbReference type="GO" id="GO:0031578">
    <property type="term" value="P:mitotic spindle orientation checkpoint signaling"/>
    <property type="evidence" value="ECO:0007669"/>
    <property type="project" value="UniProtKB-ARBA"/>
</dbReference>
<dbReference type="GO" id="GO:0051865">
    <property type="term" value="P:protein autoubiquitination"/>
    <property type="evidence" value="ECO:0007669"/>
    <property type="project" value="UniProtKB-ARBA"/>
</dbReference>
<evidence type="ECO:0000313" key="17">
    <source>
        <dbReference type="EMBL" id="KAA8899747.1"/>
    </source>
</evidence>
<organism evidence="17 18">
    <name type="scientific">Sphaerosporella brunnea</name>
    <dbReference type="NCBI Taxonomy" id="1250544"/>
    <lineage>
        <taxon>Eukaryota</taxon>
        <taxon>Fungi</taxon>
        <taxon>Dikarya</taxon>
        <taxon>Ascomycota</taxon>
        <taxon>Pezizomycotina</taxon>
        <taxon>Pezizomycetes</taxon>
        <taxon>Pezizales</taxon>
        <taxon>Pyronemataceae</taxon>
        <taxon>Sphaerosporella</taxon>
    </lineage>
</organism>
<dbReference type="Gene3D" id="2.60.200.20">
    <property type="match status" value="1"/>
</dbReference>
<dbReference type="EC" id="2.3.2.27" evidence="3"/>
<keyword evidence="10" id="KW-0131">Cell cycle</keyword>
<evidence type="ECO:0000256" key="1">
    <source>
        <dbReference type="ARBA" id="ARBA00000900"/>
    </source>
</evidence>
<keyword evidence="5" id="KW-0808">Transferase</keyword>
<dbReference type="PANTHER" id="PTHR15067">
    <property type="entry name" value="E3 UBIQUITIN-PROTEIN LIGASE RNF8"/>
    <property type="match status" value="1"/>
</dbReference>
<proteinExistence type="inferred from homology"/>
<keyword evidence="7 13" id="KW-0863">Zinc-finger</keyword>
<dbReference type="PROSITE" id="PS50006">
    <property type="entry name" value="FHA_DOMAIN"/>
    <property type="match status" value="1"/>
</dbReference>
<comment type="catalytic activity">
    <reaction evidence="1">
        <text>S-ubiquitinyl-[E2 ubiquitin-conjugating enzyme]-L-cysteine + [acceptor protein]-L-lysine = [E2 ubiquitin-conjugating enzyme]-L-cysteine + N(6)-ubiquitinyl-[acceptor protein]-L-lysine.</text>
        <dbReference type="EC" id="2.3.2.27"/>
    </reaction>
</comment>
<dbReference type="FunCoup" id="A0A5J5ERN7">
    <property type="interactions" value="118"/>
</dbReference>
<dbReference type="FunFam" id="3.30.40.10:FF:000426">
    <property type="entry name" value="DMA1p Ubiquitin-protein ligase (E3)"/>
    <property type="match status" value="1"/>
</dbReference>